<evidence type="ECO:0000256" key="2">
    <source>
        <dbReference type="ARBA" id="ARBA00023015"/>
    </source>
</evidence>
<protein>
    <submittedName>
        <fullName evidence="6">LysR family transcriptional regulator</fullName>
    </submittedName>
</protein>
<keyword evidence="4" id="KW-0804">Transcription</keyword>
<feature type="domain" description="HTH lysR-type" evidence="5">
    <location>
        <begin position="4"/>
        <end position="61"/>
    </location>
</feature>
<dbReference type="InterPro" id="IPR036388">
    <property type="entry name" value="WH-like_DNA-bd_sf"/>
</dbReference>
<organism evidence="6 7">
    <name type="scientific">Lichenibacterium ramalinae</name>
    <dbReference type="NCBI Taxonomy" id="2316527"/>
    <lineage>
        <taxon>Bacteria</taxon>
        <taxon>Pseudomonadati</taxon>
        <taxon>Pseudomonadota</taxon>
        <taxon>Alphaproteobacteria</taxon>
        <taxon>Hyphomicrobiales</taxon>
        <taxon>Lichenihabitantaceae</taxon>
        <taxon>Lichenibacterium</taxon>
    </lineage>
</organism>
<evidence type="ECO:0000313" key="7">
    <source>
        <dbReference type="Proteomes" id="UP000289411"/>
    </source>
</evidence>
<dbReference type="AlphaFoldDB" id="A0A4Q2RH74"/>
<dbReference type="PRINTS" id="PR00039">
    <property type="entry name" value="HTHLYSR"/>
</dbReference>
<comment type="caution">
    <text evidence="6">The sequence shown here is derived from an EMBL/GenBank/DDBJ whole genome shotgun (WGS) entry which is preliminary data.</text>
</comment>
<dbReference type="InterPro" id="IPR000847">
    <property type="entry name" value="LysR_HTH_N"/>
</dbReference>
<dbReference type="PANTHER" id="PTHR30579:SF7">
    <property type="entry name" value="HTH-TYPE TRANSCRIPTIONAL REGULATOR LRHA-RELATED"/>
    <property type="match status" value="1"/>
</dbReference>
<dbReference type="OrthoDB" id="9789529at2"/>
<dbReference type="Pfam" id="PF03466">
    <property type="entry name" value="LysR_substrate"/>
    <property type="match status" value="1"/>
</dbReference>
<dbReference type="PROSITE" id="PS50931">
    <property type="entry name" value="HTH_LYSR"/>
    <property type="match status" value="1"/>
</dbReference>
<evidence type="ECO:0000256" key="1">
    <source>
        <dbReference type="ARBA" id="ARBA00009437"/>
    </source>
</evidence>
<dbReference type="Gene3D" id="3.40.190.10">
    <property type="entry name" value="Periplasmic binding protein-like II"/>
    <property type="match status" value="2"/>
</dbReference>
<dbReference type="InterPro" id="IPR050176">
    <property type="entry name" value="LTTR"/>
</dbReference>
<dbReference type="Pfam" id="PF00126">
    <property type="entry name" value="HTH_1"/>
    <property type="match status" value="1"/>
</dbReference>
<dbReference type="SUPFAM" id="SSF53850">
    <property type="entry name" value="Periplasmic binding protein-like II"/>
    <property type="match status" value="1"/>
</dbReference>
<gene>
    <name evidence="6" type="ORF">D3272_01585</name>
</gene>
<dbReference type="Proteomes" id="UP000289411">
    <property type="component" value="Unassembled WGS sequence"/>
</dbReference>
<evidence type="ECO:0000313" key="6">
    <source>
        <dbReference type="EMBL" id="RYB07838.1"/>
    </source>
</evidence>
<dbReference type="SUPFAM" id="SSF46785">
    <property type="entry name" value="Winged helix' DNA-binding domain"/>
    <property type="match status" value="1"/>
</dbReference>
<evidence type="ECO:0000259" key="5">
    <source>
        <dbReference type="PROSITE" id="PS50931"/>
    </source>
</evidence>
<sequence>MQHIDIDALAVVLAVAKRMSFSAAARDLNRSQAAVSLGIGRLEKQLRHRLFERTPRGVVATPAGEIVVAHARRMLALEDELIQALDGDAGSERVRLGLPDDYVTHVGTSVLSRFAASWPRVGVEITCDFSRRLEVLVGAGDLDLAVITRGRRSTLGEKLRDEPQLWCAAPDSLPEREAVLPVALFNDQCRARPLILDALADSGRAWRLAYSCSHLHGIYAAVERGAATVLPASCIPARFRVLGPEASLPALPPLELALLVPDGAGVMARRLARTLRDGFGPDQAPAEPAMA</sequence>
<evidence type="ECO:0000256" key="3">
    <source>
        <dbReference type="ARBA" id="ARBA00023125"/>
    </source>
</evidence>
<dbReference type="FunFam" id="1.10.10.10:FF:000001">
    <property type="entry name" value="LysR family transcriptional regulator"/>
    <property type="match status" value="1"/>
</dbReference>
<proteinExistence type="inferred from homology"/>
<dbReference type="RefSeq" id="WP_129217312.1">
    <property type="nucleotide sequence ID" value="NZ_QYBC01000001.1"/>
</dbReference>
<comment type="similarity">
    <text evidence="1">Belongs to the LysR transcriptional regulatory family.</text>
</comment>
<dbReference type="EMBL" id="QYBC01000001">
    <property type="protein sequence ID" value="RYB07838.1"/>
    <property type="molecule type" value="Genomic_DNA"/>
</dbReference>
<keyword evidence="3" id="KW-0238">DNA-binding</keyword>
<keyword evidence="7" id="KW-1185">Reference proteome</keyword>
<dbReference type="InterPro" id="IPR036390">
    <property type="entry name" value="WH_DNA-bd_sf"/>
</dbReference>
<reference evidence="6 7" key="2">
    <citation type="submission" date="2019-02" db="EMBL/GenBank/DDBJ databases">
        <title>'Lichenibacterium ramalinii' gen. nov. sp. nov., 'Lichenibacterium minor' gen. nov. sp. nov.</title>
        <authorList>
            <person name="Pankratov T."/>
        </authorList>
    </citation>
    <scope>NUCLEOTIDE SEQUENCE [LARGE SCALE GENOMIC DNA]</scope>
    <source>
        <strain evidence="6 7">RmlP001</strain>
    </source>
</reference>
<accession>A0A4Q2RH74</accession>
<evidence type="ECO:0000256" key="4">
    <source>
        <dbReference type="ARBA" id="ARBA00023163"/>
    </source>
</evidence>
<dbReference type="GO" id="GO:0003700">
    <property type="term" value="F:DNA-binding transcription factor activity"/>
    <property type="evidence" value="ECO:0007669"/>
    <property type="project" value="InterPro"/>
</dbReference>
<dbReference type="PANTHER" id="PTHR30579">
    <property type="entry name" value="TRANSCRIPTIONAL REGULATOR"/>
    <property type="match status" value="1"/>
</dbReference>
<dbReference type="GO" id="GO:0003677">
    <property type="term" value="F:DNA binding"/>
    <property type="evidence" value="ECO:0007669"/>
    <property type="project" value="UniProtKB-KW"/>
</dbReference>
<name>A0A4Q2RH74_9HYPH</name>
<keyword evidence="2" id="KW-0805">Transcription regulation</keyword>
<reference evidence="6 7" key="1">
    <citation type="submission" date="2018-09" db="EMBL/GenBank/DDBJ databases">
        <authorList>
            <person name="Grouzdev D.S."/>
            <person name="Krutkina M.S."/>
        </authorList>
    </citation>
    <scope>NUCLEOTIDE SEQUENCE [LARGE SCALE GENOMIC DNA]</scope>
    <source>
        <strain evidence="6 7">RmlP001</strain>
    </source>
</reference>
<dbReference type="Gene3D" id="1.10.10.10">
    <property type="entry name" value="Winged helix-like DNA-binding domain superfamily/Winged helix DNA-binding domain"/>
    <property type="match status" value="1"/>
</dbReference>
<dbReference type="InterPro" id="IPR005119">
    <property type="entry name" value="LysR_subst-bd"/>
</dbReference>